<feature type="region of interest" description="Disordered" evidence="1">
    <location>
        <begin position="893"/>
        <end position="918"/>
    </location>
</feature>
<dbReference type="Pfam" id="PF01551">
    <property type="entry name" value="Peptidase_M23"/>
    <property type="match status" value="1"/>
</dbReference>
<dbReference type="CDD" id="cd00063">
    <property type="entry name" value="FN3"/>
    <property type="match status" value="1"/>
</dbReference>
<reference evidence="3" key="1">
    <citation type="submission" date="2017-05" db="EMBL/GenBank/DDBJ databases">
        <authorList>
            <person name="Imhoff J.F."/>
            <person name="Rahn T."/>
            <person name="Kuenzel S."/>
            <person name="Neulinger S.C."/>
        </authorList>
    </citation>
    <scope>NUCLEOTIDE SEQUENCE</scope>
    <source>
        <strain evidence="3">DSM 4395</strain>
    </source>
</reference>
<dbReference type="PANTHER" id="PTHR21666:SF270">
    <property type="entry name" value="MUREIN HYDROLASE ACTIVATOR ENVC"/>
    <property type="match status" value="1"/>
</dbReference>
<reference evidence="3" key="2">
    <citation type="journal article" date="2020" name="Microorganisms">
        <title>Osmotic Adaptation and Compatible Solute Biosynthesis of Phototrophic Bacteria as Revealed from Genome Analyses.</title>
        <authorList>
            <person name="Imhoff J.F."/>
            <person name="Rahn T."/>
            <person name="Kunzel S."/>
            <person name="Keller A."/>
            <person name="Neulinger S.C."/>
        </authorList>
    </citation>
    <scope>NUCLEOTIDE SEQUENCE</scope>
    <source>
        <strain evidence="3">DSM 4395</strain>
    </source>
</reference>
<evidence type="ECO:0000259" key="2">
    <source>
        <dbReference type="PROSITE" id="PS50853"/>
    </source>
</evidence>
<dbReference type="InterPro" id="IPR011460">
    <property type="entry name" value="Lcl_C"/>
</dbReference>
<dbReference type="Proteomes" id="UP001296967">
    <property type="component" value="Unassembled WGS sequence"/>
</dbReference>
<dbReference type="SUPFAM" id="SSF51261">
    <property type="entry name" value="Duplicated hybrid motif"/>
    <property type="match status" value="1"/>
</dbReference>
<dbReference type="PANTHER" id="PTHR21666">
    <property type="entry name" value="PEPTIDASE-RELATED"/>
    <property type="match status" value="1"/>
</dbReference>
<sequence length="1314" mass="143141">MPSSRSLLSRLRTYAWPRLVLWALCALMLVALVPTGATSVAQAKEDDSRSVHEVYVTTFMQTLAGEGVGLNENLRSIFARILARQLDEEEGQINEGNAFEQLAKVFTFVASPSGNRPDGPVYDSTTVEAARNAANAAIGPEDEAIFTGGEAFAPDDNLVIAMFSSADDSESTDLLAQTSLTGAMAQTLALGQTQRRNDFRWISQFTPDCNSSSENGYCGFAAVLMGADYLLNGQTDPPAPAKIGYNGETPGWLYDSVENAFGADSFYLNCGGPDGIHYNDIPKYAEALGLYGAYQYQGLGHQAEQWITEALASNTPVLALVPYQGSICSGHSGVSRADFYAGGSITREMMPCESNRYRHWVLVADIDQDSVLVYDSDPFATSREAGIRRYSKSSFFKLLPDTRPKRSGQPVMFKLCSSAEVCDYAPEAFSTVTSIELSVEHTYTADEVAPVVNPLVSQYTFSATGLPMGLTMDTEGRIVGITSMTGVFYPTITMRSMVNGAERIATWVIELIVNPDAQQELQFITKSQLPNTQAGHFYLQFLSTTPTLESVGFSHTGNLPPGLFLLDRMITGIPLFSGEWSFQIEAFTDLLTTTKEFLIRVDPRSASVPPPPILDHVEPEALFSKDGEQHLRLIGSQFSENARVRLRNVTDDVEPFIKVPEIITSTEINLRANFSSSPADWQVVVINHDGVESQPVEFSVVPISDKVRPAVWPSAWTPIMNHLLEVTVNYGAVSEDCLNVDKTAIWRAYVSTNFIKEYPNFSRSEHLGLDLRGTAESPVLTIAPGKVLAVVSWGEMGDAVLIEHWTTLGEVFTAVYGHVDSSVSAGAEVKGGVEIGTIYDLEENSHLHFGVARGRQTSVPGFANSSGGTGDACLPSPGVTVDPEGFLNTRLPADSPPDTVLPLSPANTQPGTEKDPGPILSSTTVTLNWSGSSGANYYEVGVRDMTSNLLVVNITTTTTSLPVNLSPDRNYRWNVAACNSVGCSSYTPRLYFQTPNAIAGDIGHLQVTLQPSEAVDAGAQWRRVNTDSWFDSEDTETNIPIGGQTVQFKYLGKDWVAPNNAGVAIKAGETTTLTRTYMLADDDPTPPVAAYPLNDTGIDWCADGNSNFLDCPVAGYPGQDAEYGRDVTHNNPSDGHAGFSFTKLDADGRDLPADASDWSCVRDNVTGLIWEVKTDDGGLHDKDDRYNWYNTDPSTNGGFEGYADYHGIICDGYDSNDPASYYNTQAFVERVNQRSLCGARDWRLPSRHELLSIVSNDRTGPAIDTDYFPNTVSSRFWSSSPYAYGSHSAWYVNFNHGYVLNSPKAISAFRYTDL</sequence>
<dbReference type="InterPro" id="IPR011055">
    <property type="entry name" value="Dup_hybrid_motif"/>
</dbReference>
<dbReference type="InterPro" id="IPR003961">
    <property type="entry name" value="FN3_dom"/>
</dbReference>
<dbReference type="EMBL" id="NHSF01000059">
    <property type="protein sequence ID" value="MBK5930872.1"/>
    <property type="molecule type" value="Genomic_DNA"/>
</dbReference>
<comment type="caution">
    <text evidence="3">The sequence shown here is derived from an EMBL/GenBank/DDBJ whole genome shotgun (WGS) entry which is preliminary data.</text>
</comment>
<dbReference type="Gene3D" id="2.60.40.10">
    <property type="entry name" value="Immunoglobulins"/>
    <property type="match status" value="1"/>
</dbReference>
<dbReference type="InterPro" id="IPR036116">
    <property type="entry name" value="FN3_sf"/>
</dbReference>
<accession>A0AAJ0XGP8</accession>
<feature type="domain" description="Fibronectin type-III" evidence="2">
    <location>
        <begin position="909"/>
        <end position="997"/>
    </location>
</feature>
<keyword evidence="4" id="KW-1185">Reference proteome</keyword>
<dbReference type="PROSITE" id="PS50853">
    <property type="entry name" value="FN3"/>
    <property type="match status" value="1"/>
</dbReference>
<name>A0AAJ0XGP8_HALSE</name>
<dbReference type="Gene3D" id="2.70.70.10">
    <property type="entry name" value="Glucose Permease (Domain IIA)"/>
    <property type="match status" value="1"/>
</dbReference>
<proteinExistence type="predicted"/>
<evidence type="ECO:0000313" key="3">
    <source>
        <dbReference type="EMBL" id="MBK5930872.1"/>
    </source>
</evidence>
<dbReference type="InterPro" id="IPR013783">
    <property type="entry name" value="Ig-like_fold"/>
</dbReference>
<protein>
    <recommendedName>
        <fullName evidence="2">Fibronectin type-III domain-containing protein</fullName>
    </recommendedName>
</protein>
<organism evidence="3 4">
    <name type="scientific">Halochromatium salexigens</name>
    <name type="common">Chromatium salexigens</name>
    <dbReference type="NCBI Taxonomy" id="49447"/>
    <lineage>
        <taxon>Bacteria</taxon>
        <taxon>Pseudomonadati</taxon>
        <taxon>Pseudomonadota</taxon>
        <taxon>Gammaproteobacteria</taxon>
        <taxon>Chromatiales</taxon>
        <taxon>Chromatiaceae</taxon>
        <taxon>Halochromatium</taxon>
    </lineage>
</organism>
<dbReference type="GO" id="GO:0004222">
    <property type="term" value="F:metalloendopeptidase activity"/>
    <property type="evidence" value="ECO:0007669"/>
    <property type="project" value="TreeGrafter"/>
</dbReference>
<dbReference type="InterPro" id="IPR050570">
    <property type="entry name" value="Cell_wall_metabolism_enzyme"/>
</dbReference>
<dbReference type="CDD" id="cd12797">
    <property type="entry name" value="M23_peptidase"/>
    <property type="match status" value="1"/>
</dbReference>
<dbReference type="InterPro" id="IPR016047">
    <property type="entry name" value="M23ase_b-sheet_dom"/>
</dbReference>
<dbReference type="SUPFAM" id="SSF49265">
    <property type="entry name" value="Fibronectin type III"/>
    <property type="match status" value="1"/>
</dbReference>
<evidence type="ECO:0000256" key="1">
    <source>
        <dbReference type="SAM" id="MobiDB-lite"/>
    </source>
</evidence>
<gene>
    <name evidence="3" type="ORF">CCR82_10130</name>
</gene>
<evidence type="ECO:0000313" key="4">
    <source>
        <dbReference type="Proteomes" id="UP001296967"/>
    </source>
</evidence>
<dbReference type="Pfam" id="PF07603">
    <property type="entry name" value="Lcl_C"/>
    <property type="match status" value="1"/>
</dbReference>